<evidence type="ECO:0000313" key="1">
    <source>
        <dbReference type="EMBL" id="KAH0464736.1"/>
    </source>
</evidence>
<comment type="caution">
    <text evidence="1">The sequence shown here is derived from an EMBL/GenBank/DDBJ whole genome shotgun (WGS) entry which is preliminary data.</text>
</comment>
<reference evidence="1 2" key="1">
    <citation type="journal article" date="2021" name="Hortic Res">
        <title>Chromosome-scale assembly of the Dendrobium chrysotoxum genome enhances the understanding of orchid evolution.</title>
        <authorList>
            <person name="Zhang Y."/>
            <person name="Zhang G.Q."/>
            <person name="Zhang D."/>
            <person name="Liu X.D."/>
            <person name="Xu X.Y."/>
            <person name="Sun W.H."/>
            <person name="Yu X."/>
            <person name="Zhu X."/>
            <person name="Wang Z.W."/>
            <person name="Zhao X."/>
            <person name="Zhong W.Y."/>
            <person name="Chen H."/>
            <person name="Yin W.L."/>
            <person name="Huang T."/>
            <person name="Niu S.C."/>
            <person name="Liu Z.J."/>
        </authorList>
    </citation>
    <scope>NUCLEOTIDE SEQUENCE [LARGE SCALE GENOMIC DNA]</scope>
    <source>
        <strain evidence="1">Lindl</strain>
    </source>
</reference>
<accession>A0AAV7H809</accession>
<sequence length="157" mass="17571">MDSSISVNMVTSSSTQDKSQECWVPSSGMLIFILAWIRSEAREGTSNYSSNSMEIGLIPVRSGAADRGKGLIQRMILTMVEEASIKRMRPHACEANNVLHLVYVANQLQTRICNGIDYVVETRVAKYNVTILFMREIISSNRCETYTLVIARILDCS</sequence>
<dbReference type="EMBL" id="JAGFBR010000006">
    <property type="protein sequence ID" value="KAH0464736.1"/>
    <property type="molecule type" value="Genomic_DNA"/>
</dbReference>
<dbReference type="Proteomes" id="UP000775213">
    <property type="component" value="Unassembled WGS sequence"/>
</dbReference>
<evidence type="ECO:0000313" key="2">
    <source>
        <dbReference type="Proteomes" id="UP000775213"/>
    </source>
</evidence>
<keyword evidence="2" id="KW-1185">Reference proteome</keyword>
<organism evidence="1 2">
    <name type="scientific">Dendrobium chrysotoxum</name>
    <name type="common">Orchid</name>
    <dbReference type="NCBI Taxonomy" id="161865"/>
    <lineage>
        <taxon>Eukaryota</taxon>
        <taxon>Viridiplantae</taxon>
        <taxon>Streptophyta</taxon>
        <taxon>Embryophyta</taxon>
        <taxon>Tracheophyta</taxon>
        <taxon>Spermatophyta</taxon>
        <taxon>Magnoliopsida</taxon>
        <taxon>Liliopsida</taxon>
        <taxon>Asparagales</taxon>
        <taxon>Orchidaceae</taxon>
        <taxon>Epidendroideae</taxon>
        <taxon>Malaxideae</taxon>
        <taxon>Dendrobiinae</taxon>
        <taxon>Dendrobium</taxon>
    </lineage>
</organism>
<name>A0AAV7H809_DENCH</name>
<protein>
    <submittedName>
        <fullName evidence="1">Uncharacterized protein</fullName>
    </submittedName>
</protein>
<dbReference type="AlphaFoldDB" id="A0AAV7H809"/>
<gene>
    <name evidence="1" type="ORF">IEQ34_004839</name>
</gene>
<proteinExistence type="predicted"/>